<dbReference type="Pfam" id="PF00144">
    <property type="entry name" value="Beta-lactamase"/>
    <property type="match status" value="1"/>
</dbReference>
<feature type="signal peptide" evidence="2">
    <location>
        <begin position="1"/>
        <end position="19"/>
    </location>
</feature>
<name>B8KVM8_9GAMM</name>
<keyword evidence="2" id="KW-0732">Signal</keyword>
<feature type="chain" id="PRO_5002876551" evidence="2">
    <location>
        <begin position="20"/>
        <end position="515"/>
    </location>
</feature>
<dbReference type="HOGENOM" id="CLU_020027_14_3_6"/>
<evidence type="ECO:0000256" key="1">
    <source>
        <dbReference type="SAM" id="MobiDB-lite"/>
    </source>
</evidence>
<dbReference type="AlphaFoldDB" id="B8KVM8"/>
<dbReference type="Gene3D" id="2.40.128.600">
    <property type="match status" value="1"/>
</dbReference>
<feature type="region of interest" description="Disordered" evidence="1">
    <location>
        <begin position="391"/>
        <end position="410"/>
    </location>
</feature>
<organism evidence="5 6">
    <name type="scientific">Luminiphilus syltensis NOR5-1B</name>
    <dbReference type="NCBI Taxonomy" id="565045"/>
    <lineage>
        <taxon>Bacteria</taxon>
        <taxon>Pseudomonadati</taxon>
        <taxon>Pseudomonadota</taxon>
        <taxon>Gammaproteobacteria</taxon>
        <taxon>Cellvibrionales</taxon>
        <taxon>Halieaceae</taxon>
        <taxon>Luminiphilus</taxon>
    </lineage>
</organism>
<gene>
    <name evidence="5" type="ORF">NOR51B_785</name>
</gene>
<dbReference type="EMBL" id="DS999411">
    <property type="protein sequence ID" value="EED34845.1"/>
    <property type="molecule type" value="Genomic_DNA"/>
</dbReference>
<dbReference type="RefSeq" id="WP_009019593.1">
    <property type="nucleotide sequence ID" value="NZ_DS999411.1"/>
</dbReference>
<sequence length="515" mass="55793">MKRIVVTCLLCISCLPVFAGVTITPISTERIDEIAEQTLQQYGIPGVAIAVVQPTEDAYTMGYGVQRFDRTKPVDESTLFGIGSISKAFTGTALAQLVAQGKLDWRDSVIDHLPNFRMADPWVTREFQVRDLLTHRSGLAPYAGDLVILTETKSNRENIYKALANLPAATSFRTDFAYDNLLYVVAGDLIETLSGKSWGDYIDQHIFSALNMEACAPSHADIPASAEVARAHAVADGKMQLVDLPLPEVIQAAGGIYCDAVGMSQWLQFNLGMNKKAQESLLSEDGIQSLREPITPMTVSPDNIRYGNSSFSAYGLGWFLQDSYGALQAQHGGGLPGMVSYISVFPEQGLGIMVMTNRGSGAARAIGRQLAEEAFSAKPRDIITALAPAPEDTHQTEVQGGTTSKKKTEGVRPAQALEEYVGVYRDAWFGDVVVTLREGQLHLNLGSNDLSGPVEHISGDRFLVHWANRGLQADAYINFQQSATGGVASATMKAVSAATDPSFNFHDLKLIRVEK</sequence>
<evidence type="ECO:0000313" key="5">
    <source>
        <dbReference type="EMBL" id="EED34845.1"/>
    </source>
</evidence>
<evidence type="ECO:0000259" key="4">
    <source>
        <dbReference type="Pfam" id="PF11954"/>
    </source>
</evidence>
<dbReference type="InterPro" id="IPR012338">
    <property type="entry name" value="Beta-lactam/transpept-like"/>
</dbReference>
<dbReference type="GO" id="GO:0008800">
    <property type="term" value="F:beta-lactamase activity"/>
    <property type="evidence" value="ECO:0007669"/>
    <property type="project" value="UniProtKB-EC"/>
</dbReference>
<feature type="domain" description="Peptidase S12 Pab87-related C-terminal" evidence="4">
    <location>
        <begin position="408"/>
        <end position="510"/>
    </location>
</feature>
<dbReference type="SUPFAM" id="SSF56601">
    <property type="entry name" value="beta-lactamase/transpeptidase-like"/>
    <property type="match status" value="1"/>
</dbReference>
<dbReference type="InterPro" id="IPR001466">
    <property type="entry name" value="Beta-lactam-related"/>
</dbReference>
<dbReference type="Gene3D" id="3.40.710.10">
    <property type="entry name" value="DD-peptidase/beta-lactamase superfamily"/>
    <property type="match status" value="1"/>
</dbReference>
<evidence type="ECO:0000256" key="2">
    <source>
        <dbReference type="SAM" id="SignalP"/>
    </source>
</evidence>
<dbReference type="Pfam" id="PF11954">
    <property type="entry name" value="DUF3471"/>
    <property type="match status" value="1"/>
</dbReference>
<dbReference type="STRING" id="565045.NOR51B_785"/>
<dbReference type="PANTHER" id="PTHR46825">
    <property type="entry name" value="D-ALANYL-D-ALANINE-CARBOXYPEPTIDASE/ENDOPEPTIDASE AMPH"/>
    <property type="match status" value="1"/>
</dbReference>
<keyword evidence="6" id="KW-1185">Reference proteome</keyword>
<dbReference type="Proteomes" id="UP000004699">
    <property type="component" value="Unassembled WGS sequence"/>
</dbReference>
<dbReference type="eggNOG" id="COG1680">
    <property type="taxonomic scope" value="Bacteria"/>
</dbReference>
<feature type="domain" description="Beta-lactamase-related" evidence="3">
    <location>
        <begin position="31"/>
        <end position="366"/>
    </location>
</feature>
<reference evidence="6" key="1">
    <citation type="journal article" date="2013" name="BMC Microbiol.">
        <title>Taxonomy and evolution of bacteriochlorophyll a-containing members of the OM60/NOR5 clade of marine gammaproteobacteria: description of Luminiphilus syltensis gen. nov., sp. nov., reclassification of Haliea rubra as Pseudohaliea rubra gen. nov., comb. nov., and emendation of Chromatocurvus halotolerans.</title>
        <authorList>
            <person name="Spring S."/>
            <person name="Riedel T."/>
            <person name="Sproer C."/>
            <person name="Yan S."/>
            <person name="Harder J."/>
            <person name="Fuchs B.M."/>
        </authorList>
    </citation>
    <scope>NUCLEOTIDE SEQUENCE [LARGE SCALE GENOMIC DNA]</scope>
    <source>
        <strain evidence="6">NOR51-B</strain>
    </source>
</reference>
<dbReference type="InterPro" id="IPR050491">
    <property type="entry name" value="AmpC-like"/>
</dbReference>
<protein>
    <submittedName>
        <fullName evidence="5">Beta-lactamase, putative</fullName>
        <ecNumber evidence="5">3.5.2.6</ecNumber>
    </submittedName>
</protein>
<dbReference type="PANTHER" id="PTHR46825:SF15">
    <property type="entry name" value="BETA-LACTAMASE-RELATED DOMAIN-CONTAINING PROTEIN"/>
    <property type="match status" value="1"/>
</dbReference>
<evidence type="ECO:0000259" key="3">
    <source>
        <dbReference type="Pfam" id="PF00144"/>
    </source>
</evidence>
<dbReference type="OrthoDB" id="119951at2"/>
<accession>B8KVM8</accession>
<keyword evidence="5" id="KW-0378">Hydrolase</keyword>
<evidence type="ECO:0000313" key="6">
    <source>
        <dbReference type="Proteomes" id="UP000004699"/>
    </source>
</evidence>
<dbReference type="EC" id="3.5.2.6" evidence="5"/>
<dbReference type="InterPro" id="IPR021860">
    <property type="entry name" value="Peptidase_S12_Pab87-rel_C"/>
</dbReference>
<proteinExistence type="predicted"/>